<dbReference type="Proteomes" id="UP001205046">
    <property type="component" value="Unassembled WGS sequence"/>
</dbReference>
<protein>
    <submittedName>
        <fullName evidence="3">ArsA family ATPase</fullName>
    </submittedName>
</protein>
<evidence type="ECO:0000259" key="2">
    <source>
        <dbReference type="Pfam" id="PF02374"/>
    </source>
</evidence>
<dbReference type="PANTHER" id="PTHR10803:SF3">
    <property type="entry name" value="ATPASE GET3"/>
    <property type="match status" value="1"/>
</dbReference>
<dbReference type="SUPFAM" id="SSF52540">
    <property type="entry name" value="P-loop containing nucleoside triphosphate hydrolases"/>
    <property type="match status" value="1"/>
</dbReference>
<reference evidence="3 4" key="1">
    <citation type="submission" date="2022-04" db="EMBL/GenBank/DDBJ databases">
        <title>Human microbiome associated bacterial genomes.</title>
        <authorList>
            <person name="Sandstrom S."/>
            <person name="Salamzade R."/>
            <person name="Kalan L.R."/>
        </authorList>
    </citation>
    <scope>NUCLEOTIDE SEQUENCE [LARGE SCALE GENOMIC DNA]</scope>
    <source>
        <strain evidence="4">p3-SID767</strain>
    </source>
</reference>
<proteinExistence type="inferred from homology"/>
<evidence type="ECO:0000313" key="3">
    <source>
        <dbReference type="EMBL" id="MCT1606780.1"/>
    </source>
</evidence>
<comment type="similarity">
    <text evidence="1">Belongs to the arsA ATPase family.</text>
</comment>
<gene>
    <name evidence="3" type="ORF">M3B43_05465</name>
</gene>
<feature type="domain" description="ArsA/GET3 Anion-transporting ATPase-like" evidence="2">
    <location>
        <begin position="16"/>
        <end position="328"/>
    </location>
</feature>
<dbReference type="RefSeq" id="WP_260072859.1">
    <property type="nucleotide sequence ID" value="NZ_JALXMO010000009.1"/>
</dbReference>
<dbReference type="EMBL" id="JALXMO010000009">
    <property type="protein sequence ID" value="MCT1606780.1"/>
    <property type="molecule type" value="Genomic_DNA"/>
</dbReference>
<dbReference type="Gene3D" id="3.40.50.300">
    <property type="entry name" value="P-loop containing nucleotide triphosphate hydrolases"/>
    <property type="match status" value="1"/>
</dbReference>
<dbReference type="Pfam" id="PF02374">
    <property type="entry name" value="ArsA_ATPase"/>
    <property type="match status" value="1"/>
</dbReference>
<dbReference type="CDD" id="cd02035">
    <property type="entry name" value="ArsA"/>
    <property type="match status" value="1"/>
</dbReference>
<keyword evidence="4" id="KW-1185">Reference proteome</keyword>
<sequence>MLLSAQNLPALARSRKVLFIGGKGGVGKTSTASALALQQARAGRRVLLVSTDPAHNLGHLWERPVGDRPVLLDDAGAGVLLGVEIDPGATLDAHLKEVGATLRDFMPEHLHRQVEAHLQLARQSPGTHESAILERIAELVESSDDVDLIIFDTAPSGHTARLLALPEIMSAWTEGLLQRRSKAEKFGSAIRALDGDDDPAASTSANRDRRIRQVLTQRRARFERLRELVTDAKRCSFVVVLTAERLPVLESVELYEQLAKLGVHVGGLVVNRLSPADAGEFLAARAEQEQKHLDELRRLLPQAQVDTLPMLPGDLVGVQALEKLAQRLG</sequence>
<dbReference type="NCBIfam" id="TIGR00345">
    <property type="entry name" value="GET3_arsA_TRC40"/>
    <property type="match status" value="1"/>
</dbReference>
<comment type="caution">
    <text evidence="3">The sequence shown here is derived from an EMBL/GenBank/DDBJ whole genome shotgun (WGS) entry which is preliminary data.</text>
</comment>
<dbReference type="PANTHER" id="PTHR10803">
    <property type="entry name" value="ARSENICAL PUMP-DRIVING ATPASE ARSENITE-TRANSLOCATING ATPASE"/>
    <property type="match status" value="1"/>
</dbReference>
<evidence type="ECO:0000256" key="1">
    <source>
        <dbReference type="ARBA" id="ARBA00011040"/>
    </source>
</evidence>
<name>A0ABT2HQ16_9MICC</name>
<evidence type="ECO:0000313" key="4">
    <source>
        <dbReference type="Proteomes" id="UP001205046"/>
    </source>
</evidence>
<dbReference type="InterPro" id="IPR016300">
    <property type="entry name" value="ATPase_ArsA/GET3"/>
</dbReference>
<dbReference type="InterPro" id="IPR027417">
    <property type="entry name" value="P-loop_NTPase"/>
</dbReference>
<accession>A0ABT2HQ16</accession>
<organism evidence="3 4">
    <name type="scientific">Nesterenkonia massiliensis</name>
    <dbReference type="NCBI Taxonomy" id="1232429"/>
    <lineage>
        <taxon>Bacteria</taxon>
        <taxon>Bacillati</taxon>
        <taxon>Actinomycetota</taxon>
        <taxon>Actinomycetes</taxon>
        <taxon>Micrococcales</taxon>
        <taxon>Micrococcaceae</taxon>
        <taxon>Nesterenkonia</taxon>
    </lineage>
</organism>
<dbReference type="InterPro" id="IPR025723">
    <property type="entry name" value="ArsA/GET3_ATPase-like"/>
</dbReference>